<dbReference type="Gene3D" id="1.20.1070.10">
    <property type="entry name" value="Rhodopsin 7-helix transmembrane proteins"/>
    <property type="match status" value="1"/>
</dbReference>
<keyword evidence="4 6" id="KW-0472">Membrane</keyword>
<accession>A0ABD2KEP2</accession>
<dbReference type="InterPro" id="IPR000276">
    <property type="entry name" value="GPCR_Rhodpsn"/>
</dbReference>
<feature type="region of interest" description="Disordered" evidence="5">
    <location>
        <begin position="375"/>
        <end position="450"/>
    </location>
</feature>
<evidence type="ECO:0000256" key="5">
    <source>
        <dbReference type="SAM" id="MobiDB-lite"/>
    </source>
</evidence>
<evidence type="ECO:0000256" key="2">
    <source>
        <dbReference type="ARBA" id="ARBA00022692"/>
    </source>
</evidence>
<proteinExistence type="predicted"/>
<evidence type="ECO:0000256" key="4">
    <source>
        <dbReference type="ARBA" id="ARBA00023136"/>
    </source>
</evidence>
<feature type="domain" description="G-protein coupled receptors family 1 profile" evidence="7">
    <location>
        <begin position="45"/>
        <end position="341"/>
    </location>
</feature>
<feature type="transmembrane region" description="Helical" evidence="6">
    <location>
        <begin position="281"/>
        <end position="302"/>
    </location>
</feature>
<reference evidence="8 9" key="1">
    <citation type="submission" date="2024-10" db="EMBL/GenBank/DDBJ databases">
        <authorList>
            <person name="Kim D."/>
        </authorList>
    </citation>
    <scope>NUCLEOTIDE SEQUENCE [LARGE SCALE GENOMIC DNA]</scope>
    <source>
        <strain evidence="8">BH-2024</strain>
    </source>
</reference>
<dbReference type="SUPFAM" id="SSF81321">
    <property type="entry name" value="Family A G protein-coupled receptor-like"/>
    <property type="match status" value="1"/>
</dbReference>
<gene>
    <name evidence="8" type="ORF">niasHT_028033</name>
</gene>
<dbReference type="InterPro" id="IPR017452">
    <property type="entry name" value="GPCR_Rhodpsn_7TM"/>
</dbReference>
<dbReference type="AlphaFoldDB" id="A0ABD2KEP2"/>
<comment type="caution">
    <text evidence="8">The sequence shown here is derived from an EMBL/GenBank/DDBJ whole genome shotgun (WGS) entry which is preliminary data.</text>
</comment>
<feature type="transmembrane region" description="Helical" evidence="6">
    <location>
        <begin position="111"/>
        <end position="128"/>
    </location>
</feature>
<feature type="transmembrane region" description="Helical" evidence="6">
    <location>
        <begin position="66"/>
        <end position="91"/>
    </location>
</feature>
<feature type="transmembrane region" description="Helical" evidence="6">
    <location>
        <begin position="33"/>
        <end position="54"/>
    </location>
</feature>
<dbReference type="EMBL" id="JBICBT010000783">
    <property type="protein sequence ID" value="KAL3101277.1"/>
    <property type="molecule type" value="Genomic_DNA"/>
</dbReference>
<dbReference type="Pfam" id="PF00001">
    <property type="entry name" value="7tm_1"/>
    <property type="match status" value="1"/>
</dbReference>
<feature type="compositionally biased region" description="Polar residues" evidence="5">
    <location>
        <begin position="375"/>
        <end position="389"/>
    </location>
</feature>
<dbReference type="CDD" id="cd14978">
    <property type="entry name" value="7tmA_FMRFamide_R-like"/>
    <property type="match status" value="1"/>
</dbReference>
<feature type="compositionally biased region" description="Basic and acidic residues" evidence="5">
    <location>
        <begin position="420"/>
        <end position="450"/>
    </location>
</feature>
<dbReference type="Proteomes" id="UP001620626">
    <property type="component" value="Unassembled WGS sequence"/>
</dbReference>
<comment type="subcellular location">
    <subcellularLocation>
        <location evidence="1">Membrane</location>
    </subcellularLocation>
</comment>
<dbReference type="PRINTS" id="PR00237">
    <property type="entry name" value="GPCRRHODOPSN"/>
</dbReference>
<keyword evidence="3 6" id="KW-1133">Transmembrane helix</keyword>
<feature type="transmembrane region" description="Helical" evidence="6">
    <location>
        <begin position="322"/>
        <end position="343"/>
    </location>
</feature>
<dbReference type="GO" id="GO:0016020">
    <property type="term" value="C:membrane"/>
    <property type="evidence" value="ECO:0007669"/>
    <property type="project" value="UniProtKB-SubCell"/>
</dbReference>
<dbReference type="PANTHER" id="PTHR46895">
    <property type="entry name" value="PROTEIN CBG20548-RELATED"/>
    <property type="match status" value="1"/>
</dbReference>
<organism evidence="8 9">
    <name type="scientific">Heterodera trifolii</name>
    <dbReference type="NCBI Taxonomy" id="157864"/>
    <lineage>
        <taxon>Eukaryota</taxon>
        <taxon>Metazoa</taxon>
        <taxon>Ecdysozoa</taxon>
        <taxon>Nematoda</taxon>
        <taxon>Chromadorea</taxon>
        <taxon>Rhabditida</taxon>
        <taxon>Tylenchina</taxon>
        <taxon>Tylenchomorpha</taxon>
        <taxon>Tylenchoidea</taxon>
        <taxon>Heteroderidae</taxon>
        <taxon>Heteroderinae</taxon>
        <taxon>Heterodera</taxon>
    </lineage>
</organism>
<evidence type="ECO:0000256" key="6">
    <source>
        <dbReference type="SAM" id="Phobius"/>
    </source>
</evidence>
<evidence type="ECO:0000259" key="7">
    <source>
        <dbReference type="PROSITE" id="PS50262"/>
    </source>
</evidence>
<keyword evidence="9" id="KW-1185">Reference proteome</keyword>
<protein>
    <recommendedName>
        <fullName evidence="7">G-protein coupled receptors family 1 profile domain-containing protein</fullName>
    </recommendedName>
</protein>
<evidence type="ECO:0000256" key="3">
    <source>
        <dbReference type="ARBA" id="ARBA00022989"/>
    </source>
</evidence>
<dbReference type="PROSITE" id="PS50262">
    <property type="entry name" value="G_PROTEIN_RECEP_F1_2"/>
    <property type="match status" value="1"/>
</dbReference>
<dbReference type="PANTHER" id="PTHR46895:SF4">
    <property type="entry name" value="G-PROTEIN COUPLED RECEPTORS FAMILY 1 PROFILE DOMAIN-CONTAINING PROTEIN"/>
    <property type="match status" value="1"/>
</dbReference>
<keyword evidence="2 6" id="KW-0812">Transmembrane</keyword>
<evidence type="ECO:0000313" key="9">
    <source>
        <dbReference type="Proteomes" id="UP001620626"/>
    </source>
</evidence>
<sequence length="450" mass="50504">MDANATNATGAMCLTEEKMKMHGSDVEWYLQRYLFLGLVLFGIFGNSLNLTVLLNPKMHSRANTFLAMLAFADIVFLSLLMPNVLANYSLFSSLSLFRLFYFNAKVHLRSIANWASAVAIWCVIAVCTDRLIGIRNPLFARGHVPRRKMALLMGFILAVPALLTAHQHFSHKCLIRAFCNGTQIHSICLPVTQEEWPKKANPYSVAFRRFISISTLINTVISVIFPIILLTVLNVLLLCALRRRQRELAIIGTTKQIKPSKSTSSEGLSQQMVHSKTEQRVTWTVTLIVSMFTFTNGPSAVINLIEGFGIKPPMDSKEWYNWTLIASTLVILGKVSNFILFCLSSKHFRRRLFALAQKRANGRLASFPNRHRSSYTAMSSTTRRGTPNKCSMVGGEEEGRKESKVPMPMVEGEKGNGSTEKADGERKSEAENGTRERGRTEEEMRKPFIG</sequence>
<evidence type="ECO:0000313" key="8">
    <source>
        <dbReference type="EMBL" id="KAL3101277.1"/>
    </source>
</evidence>
<feature type="transmembrane region" description="Helical" evidence="6">
    <location>
        <begin position="149"/>
        <end position="169"/>
    </location>
</feature>
<feature type="transmembrane region" description="Helical" evidence="6">
    <location>
        <begin position="216"/>
        <end position="241"/>
    </location>
</feature>
<evidence type="ECO:0000256" key="1">
    <source>
        <dbReference type="ARBA" id="ARBA00004370"/>
    </source>
</evidence>
<name>A0ABD2KEP2_9BILA</name>